<dbReference type="GO" id="GO:1990529">
    <property type="term" value="C:glycosylphosphatidylinositol-mannosyltransferase I complex"/>
    <property type="evidence" value="ECO:0007669"/>
    <property type="project" value="TreeGrafter"/>
</dbReference>
<dbReference type="EMBL" id="OOIL02003702">
    <property type="protein sequence ID" value="VFQ88982.1"/>
    <property type="molecule type" value="Genomic_DNA"/>
</dbReference>
<evidence type="ECO:0000313" key="13">
    <source>
        <dbReference type="EMBL" id="VFQ88982.1"/>
    </source>
</evidence>
<name>A0A484MJL8_9ASTE</name>
<accession>A0A484MJL8</accession>
<dbReference type="InterPro" id="IPR007704">
    <property type="entry name" value="PIG-M"/>
</dbReference>
<dbReference type="AlphaFoldDB" id="A0A484MJL8"/>
<comment type="pathway">
    <text evidence="2 11">Glycolipid biosynthesis; glycosylphosphatidylinositol-anchor biosynthesis.</text>
</comment>
<keyword evidence="8 11" id="KW-0256">Endoplasmic reticulum</keyword>
<feature type="transmembrane region" description="Helical" evidence="11">
    <location>
        <begin position="141"/>
        <end position="162"/>
    </location>
</feature>
<protein>
    <recommendedName>
        <fullName evidence="11">GPI mannosyltransferase 1</fullName>
        <ecNumber evidence="11">2.4.1.-</ecNumber>
    </recommendedName>
    <alternativeName>
        <fullName evidence="11">GPI mannosyltransferase I</fullName>
    </alternativeName>
</protein>
<dbReference type="GO" id="GO:0004376">
    <property type="term" value="F:GPI mannosyltransferase activity"/>
    <property type="evidence" value="ECO:0007669"/>
    <property type="project" value="InterPro"/>
</dbReference>
<dbReference type="PANTHER" id="PTHR12886">
    <property type="entry name" value="PIG-M MANNOSYLTRANSFERASE"/>
    <property type="match status" value="1"/>
</dbReference>
<keyword evidence="7 11" id="KW-0812">Transmembrane</keyword>
<feature type="transmembrane region" description="Helical" evidence="11">
    <location>
        <begin position="325"/>
        <end position="350"/>
    </location>
</feature>
<evidence type="ECO:0000256" key="11">
    <source>
        <dbReference type="RuleBase" id="RU365064"/>
    </source>
</evidence>
<dbReference type="GO" id="GO:0006506">
    <property type="term" value="P:GPI anchor biosynthetic process"/>
    <property type="evidence" value="ECO:0007669"/>
    <property type="project" value="UniProtKB-UniPathway"/>
</dbReference>
<dbReference type="EC" id="2.4.1.-" evidence="11"/>
<evidence type="ECO:0000256" key="3">
    <source>
        <dbReference type="ARBA" id="ARBA00011071"/>
    </source>
</evidence>
<evidence type="ECO:0000256" key="9">
    <source>
        <dbReference type="ARBA" id="ARBA00022989"/>
    </source>
</evidence>
<dbReference type="GO" id="GO:0051751">
    <property type="term" value="F:alpha-1,4-mannosyltransferase activity"/>
    <property type="evidence" value="ECO:0007669"/>
    <property type="project" value="InterPro"/>
</dbReference>
<evidence type="ECO:0000256" key="5">
    <source>
        <dbReference type="ARBA" id="ARBA00022676"/>
    </source>
</evidence>
<feature type="transmembrane region" description="Helical" evidence="11">
    <location>
        <begin position="231"/>
        <end position="252"/>
    </location>
</feature>
<keyword evidence="12" id="KW-0732">Signal</keyword>
<comment type="subcellular location">
    <subcellularLocation>
        <location evidence="1 11">Endoplasmic reticulum membrane</location>
        <topology evidence="1 11">Multi-pass membrane protein</topology>
    </subcellularLocation>
</comment>
<dbReference type="PANTHER" id="PTHR12886:SF0">
    <property type="entry name" value="GPI MANNOSYLTRANSFERASE 1"/>
    <property type="match status" value="1"/>
</dbReference>
<dbReference type="Proteomes" id="UP000595140">
    <property type="component" value="Unassembled WGS sequence"/>
</dbReference>
<evidence type="ECO:0000256" key="8">
    <source>
        <dbReference type="ARBA" id="ARBA00022824"/>
    </source>
</evidence>
<dbReference type="GO" id="GO:0005789">
    <property type="term" value="C:endoplasmic reticulum membrane"/>
    <property type="evidence" value="ECO:0007669"/>
    <property type="project" value="UniProtKB-SubCell"/>
</dbReference>
<gene>
    <name evidence="13" type="ORF">CCAM_LOCUS30758</name>
</gene>
<evidence type="ECO:0000256" key="1">
    <source>
        <dbReference type="ARBA" id="ARBA00004477"/>
    </source>
</evidence>
<feature type="signal peptide" evidence="12">
    <location>
        <begin position="1"/>
        <end position="24"/>
    </location>
</feature>
<keyword evidence="6 11" id="KW-0808">Transferase</keyword>
<keyword evidence="10 11" id="KW-0472">Membrane</keyword>
<evidence type="ECO:0000256" key="2">
    <source>
        <dbReference type="ARBA" id="ARBA00004687"/>
    </source>
</evidence>
<feature type="transmembrane region" description="Helical" evidence="11">
    <location>
        <begin position="393"/>
        <end position="412"/>
    </location>
</feature>
<feature type="transmembrane region" description="Helical" evidence="11">
    <location>
        <begin position="111"/>
        <end position="129"/>
    </location>
</feature>
<evidence type="ECO:0000256" key="12">
    <source>
        <dbReference type="SAM" id="SignalP"/>
    </source>
</evidence>
<reference evidence="13 14" key="1">
    <citation type="submission" date="2018-04" db="EMBL/GenBank/DDBJ databases">
        <authorList>
            <person name="Vogel A."/>
        </authorList>
    </citation>
    <scope>NUCLEOTIDE SEQUENCE [LARGE SCALE GENOMIC DNA]</scope>
</reference>
<comment type="function">
    <text evidence="11">Catalytic subunit of the glycosylphosphatidylinositol-mannosyltransferase I complex which catalyzes the transfer of the first mannose, via an alpha-1,4 bond from a dolichol-phosphate-mannose (Dol-P-Man) to the glucosaminyl acyl phosphatidylinositol (GlcN-(acyl)PI) intermediate to generate alpha-D-Man-(1-&gt;4)-alpha-D-GlcN-(1-&gt;6)-(1-radyl,2-acyl-sn-glycero-3-phospho)-2-acyl-inositol and participates in the sixth step of the glycosylphosphatidylinositol-anchor biosynthesis.</text>
</comment>
<feature type="transmembrane region" description="Helical" evidence="11">
    <location>
        <begin position="362"/>
        <end position="381"/>
    </location>
</feature>
<evidence type="ECO:0000256" key="4">
    <source>
        <dbReference type="ARBA" id="ARBA00022502"/>
    </source>
</evidence>
<evidence type="ECO:0000313" key="14">
    <source>
        <dbReference type="Proteomes" id="UP000595140"/>
    </source>
</evidence>
<keyword evidence="14" id="KW-1185">Reference proteome</keyword>
<keyword evidence="9 11" id="KW-1133">Transmembrane helix</keyword>
<keyword evidence="4 11" id="KW-0337">GPI-anchor biosynthesis</keyword>
<keyword evidence="5 11" id="KW-0328">Glycosyltransferase</keyword>
<proteinExistence type="inferred from homology"/>
<evidence type="ECO:0000256" key="7">
    <source>
        <dbReference type="ARBA" id="ARBA00022692"/>
    </source>
</evidence>
<feature type="transmembrane region" description="Helical" evidence="11">
    <location>
        <begin position="295"/>
        <end position="313"/>
    </location>
</feature>
<sequence>MAGLNLRSVLLFSAFLRLFLVLYGEWQDAHMEVRYTDVDYLVFSDAAALMAKGESPYRRSTYRYSPFIAFLLIPNSFIHPSWGKFLFSASDLLVGFLIHKILKLRRVPERLITCSVMVWLFNPFTFTIGTRGNCEPTVCAIVLWIIICLMKGSLLQAAIWFGFVVHLRIYPIIYALPIILVLDPLNFQPCSTTPALTDWSSIKNPQAADGSYRGKRSFRAFLINMLSWRRVMFGLVSGAVFFMSTGFFFHLYGWEFLHEALLYHLTRTDPRHNFSIYFYHIYLNYERDFSVSEKLVSFLPQVMVQIALIFSFAHDFPFCFFVQTVAFVAFNKVITAQYFVWYFCLLPLILPWSKMKLKGKGLVCILVWIGAQTHWLLWGYLLEFKGKNVFIQLWISSLMFLAANTFVLTATITHQCYSPVFCHPRPPISNKFVKRE</sequence>
<feature type="transmembrane region" description="Helical" evidence="11">
    <location>
        <begin position="85"/>
        <end position="102"/>
    </location>
</feature>
<organism evidence="13 14">
    <name type="scientific">Cuscuta campestris</name>
    <dbReference type="NCBI Taxonomy" id="132261"/>
    <lineage>
        <taxon>Eukaryota</taxon>
        <taxon>Viridiplantae</taxon>
        <taxon>Streptophyta</taxon>
        <taxon>Embryophyta</taxon>
        <taxon>Tracheophyta</taxon>
        <taxon>Spermatophyta</taxon>
        <taxon>Magnoliopsida</taxon>
        <taxon>eudicotyledons</taxon>
        <taxon>Gunneridae</taxon>
        <taxon>Pentapetalae</taxon>
        <taxon>asterids</taxon>
        <taxon>lamiids</taxon>
        <taxon>Solanales</taxon>
        <taxon>Convolvulaceae</taxon>
        <taxon>Cuscuteae</taxon>
        <taxon>Cuscuta</taxon>
        <taxon>Cuscuta subgen. Grammica</taxon>
        <taxon>Cuscuta sect. Cleistogrammica</taxon>
    </lineage>
</organism>
<feature type="chain" id="PRO_5019820872" description="GPI mannosyltransferase 1" evidence="12">
    <location>
        <begin position="25"/>
        <end position="436"/>
    </location>
</feature>
<dbReference type="OrthoDB" id="1741594at2759"/>
<comment type="similarity">
    <text evidence="3 11">Belongs to the PIGM family.</text>
</comment>
<evidence type="ECO:0000256" key="10">
    <source>
        <dbReference type="ARBA" id="ARBA00023136"/>
    </source>
</evidence>
<evidence type="ECO:0000256" key="6">
    <source>
        <dbReference type="ARBA" id="ARBA00022679"/>
    </source>
</evidence>
<dbReference type="UniPathway" id="UPA00196"/>
<dbReference type="Pfam" id="PF05007">
    <property type="entry name" value="Mannosyl_trans"/>
    <property type="match status" value="1"/>
</dbReference>